<dbReference type="STRING" id="81408.B4119_1688"/>
<dbReference type="AlphaFoldDB" id="A0A150LMC2"/>
<organism evidence="1 2">
    <name type="scientific">Saccharococcus caldoxylosilyticus</name>
    <dbReference type="NCBI Taxonomy" id="81408"/>
    <lineage>
        <taxon>Bacteria</taxon>
        <taxon>Bacillati</taxon>
        <taxon>Bacillota</taxon>
        <taxon>Bacilli</taxon>
        <taxon>Bacillales</taxon>
        <taxon>Anoxybacillaceae</taxon>
        <taxon>Saccharococcus</taxon>
    </lineage>
</organism>
<sequence>MIGEKRYAIKKFFLMQISSLLDPRKKQYRNYSLSLGILLSF</sequence>
<gene>
    <name evidence="1" type="ORF">B4119_1688</name>
</gene>
<evidence type="ECO:0000313" key="2">
    <source>
        <dbReference type="Proteomes" id="UP000075455"/>
    </source>
</evidence>
<comment type="caution">
    <text evidence="1">The sequence shown here is derived from an EMBL/GenBank/DDBJ whole genome shotgun (WGS) entry which is preliminary data.</text>
</comment>
<protein>
    <submittedName>
        <fullName evidence="1">Uncharacterized protein</fullName>
    </submittedName>
</protein>
<accession>A0A150LMC2</accession>
<evidence type="ECO:0000313" key="1">
    <source>
        <dbReference type="EMBL" id="KYD13149.1"/>
    </source>
</evidence>
<reference evidence="1 2" key="1">
    <citation type="submission" date="2016-01" db="EMBL/GenBank/DDBJ databases">
        <title>Draft Genome Sequences of Seven Thermophilic Sporeformers Isolated from Foods.</title>
        <authorList>
            <person name="Berendsen E.M."/>
            <person name="Wells-Bennik M.H."/>
            <person name="Krawcyk A.O."/>
            <person name="De Jong A."/>
            <person name="Holsappel S."/>
            <person name="Eijlander R.T."/>
            <person name="Kuipers O.P."/>
        </authorList>
    </citation>
    <scope>NUCLEOTIDE SEQUENCE [LARGE SCALE GENOMIC DNA]</scope>
    <source>
        <strain evidence="1 2">B4119</strain>
    </source>
</reference>
<dbReference type="Proteomes" id="UP000075455">
    <property type="component" value="Unassembled WGS sequence"/>
</dbReference>
<name>A0A150LMC2_9BACL</name>
<dbReference type="EMBL" id="LQYS01000052">
    <property type="protein sequence ID" value="KYD13149.1"/>
    <property type="molecule type" value="Genomic_DNA"/>
</dbReference>
<proteinExistence type="predicted"/>